<dbReference type="SUPFAM" id="SSF52833">
    <property type="entry name" value="Thioredoxin-like"/>
    <property type="match status" value="1"/>
</dbReference>
<accession>A0A443S9W9</accession>
<dbReference type="InterPro" id="IPR036249">
    <property type="entry name" value="Thioredoxin-like_sf"/>
</dbReference>
<dbReference type="AlphaFoldDB" id="A0A443S9W9"/>
<proteinExistence type="predicted"/>
<keyword evidence="3" id="KW-1185">Reference proteome</keyword>
<evidence type="ECO:0000313" key="3">
    <source>
        <dbReference type="Proteomes" id="UP000288716"/>
    </source>
</evidence>
<dbReference type="EMBL" id="NCKV01005026">
    <property type="protein sequence ID" value="RWS24322.1"/>
    <property type="molecule type" value="Genomic_DNA"/>
</dbReference>
<evidence type="ECO:0000259" key="1">
    <source>
        <dbReference type="Pfam" id="PF00085"/>
    </source>
</evidence>
<evidence type="ECO:0000313" key="2">
    <source>
        <dbReference type="EMBL" id="RWS24322.1"/>
    </source>
</evidence>
<feature type="domain" description="Thioredoxin" evidence="1">
    <location>
        <begin position="3"/>
        <end position="58"/>
    </location>
</feature>
<dbReference type="Gene3D" id="3.40.30.10">
    <property type="entry name" value="Glutaredoxin"/>
    <property type="match status" value="1"/>
</dbReference>
<sequence length="71" mass="8073">MVNSALERLAGEHCEIIFLKVNVDKFEEVMTEYNVTILPSVKFMKSGKIVAEIDSAGETVISRMRSRFINH</sequence>
<gene>
    <name evidence="2" type="ORF">B4U80_07485</name>
</gene>
<dbReference type="InterPro" id="IPR013766">
    <property type="entry name" value="Thioredoxin_domain"/>
</dbReference>
<dbReference type="Pfam" id="PF00085">
    <property type="entry name" value="Thioredoxin"/>
    <property type="match status" value="1"/>
</dbReference>
<name>A0A443S9W9_9ACAR</name>
<reference evidence="2 3" key="1">
    <citation type="journal article" date="2018" name="Gigascience">
        <title>Genomes of trombidid mites reveal novel predicted allergens and laterally-transferred genes associated with secondary metabolism.</title>
        <authorList>
            <person name="Dong X."/>
            <person name="Chaisiri K."/>
            <person name="Xia D."/>
            <person name="Armstrong S.D."/>
            <person name="Fang Y."/>
            <person name="Donnelly M.J."/>
            <person name="Kadowaki T."/>
            <person name="McGarry J.W."/>
            <person name="Darby A.C."/>
            <person name="Makepeace B.L."/>
        </authorList>
    </citation>
    <scope>NUCLEOTIDE SEQUENCE [LARGE SCALE GENOMIC DNA]</scope>
    <source>
        <strain evidence="2">UoL-UT</strain>
    </source>
</reference>
<dbReference type="Proteomes" id="UP000288716">
    <property type="component" value="Unassembled WGS sequence"/>
</dbReference>
<protein>
    <submittedName>
        <fullName evidence="2">Thioredoxin-like protein</fullName>
    </submittedName>
</protein>
<organism evidence="2 3">
    <name type="scientific">Leptotrombidium deliense</name>
    <dbReference type="NCBI Taxonomy" id="299467"/>
    <lineage>
        <taxon>Eukaryota</taxon>
        <taxon>Metazoa</taxon>
        <taxon>Ecdysozoa</taxon>
        <taxon>Arthropoda</taxon>
        <taxon>Chelicerata</taxon>
        <taxon>Arachnida</taxon>
        <taxon>Acari</taxon>
        <taxon>Acariformes</taxon>
        <taxon>Trombidiformes</taxon>
        <taxon>Prostigmata</taxon>
        <taxon>Anystina</taxon>
        <taxon>Parasitengona</taxon>
        <taxon>Trombiculoidea</taxon>
        <taxon>Trombiculidae</taxon>
        <taxon>Leptotrombidium</taxon>
    </lineage>
</organism>
<dbReference type="OrthoDB" id="2121326at2759"/>
<dbReference type="VEuPathDB" id="VectorBase:LDEU007718"/>
<comment type="caution">
    <text evidence="2">The sequence shown here is derived from an EMBL/GenBank/DDBJ whole genome shotgun (WGS) entry which is preliminary data.</text>
</comment>
<dbReference type="CDD" id="cd02947">
    <property type="entry name" value="TRX_family"/>
    <property type="match status" value="1"/>
</dbReference>